<evidence type="ECO:0000313" key="5">
    <source>
        <dbReference type="EMBL" id="KKY14297.1"/>
    </source>
</evidence>
<dbReference type="InterPro" id="IPR029033">
    <property type="entry name" value="His_PPase_superfam"/>
</dbReference>
<dbReference type="GO" id="GO:0009277">
    <property type="term" value="C:fungal-type cell wall"/>
    <property type="evidence" value="ECO:0007669"/>
    <property type="project" value="TreeGrafter"/>
</dbReference>
<keyword evidence="2" id="KW-0325">Glycoprotein</keyword>
<dbReference type="PIRSF" id="PIRSF000894">
    <property type="entry name" value="Acid_phosphatase"/>
    <property type="match status" value="1"/>
</dbReference>
<protein>
    <submittedName>
        <fullName evidence="5">Putative multiple inositol polyphosphate phosphatase</fullName>
    </submittedName>
</protein>
<dbReference type="SUPFAM" id="SSF53254">
    <property type="entry name" value="Phosphoglycerate mutase-like"/>
    <property type="match status" value="1"/>
</dbReference>
<dbReference type="Proteomes" id="UP000053317">
    <property type="component" value="Unassembled WGS sequence"/>
</dbReference>
<dbReference type="OrthoDB" id="6509975at2759"/>
<dbReference type="Pfam" id="PF00328">
    <property type="entry name" value="His_Phos_2"/>
    <property type="match status" value="1"/>
</dbReference>
<dbReference type="PANTHER" id="PTHR20963">
    <property type="entry name" value="MULTIPLE INOSITOL POLYPHOSPHATE PHOSPHATASE-RELATED"/>
    <property type="match status" value="1"/>
</dbReference>
<name>A0A0G2DTL0_PHACM</name>
<dbReference type="Gene3D" id="3.40.50.1240">
    <property type="entry name" value="Phosphoglycerate mutase-like"/>
    <property type="match status" value="1"/>
</dbReference>
<keyword evidence="4" id="KW-1015">Disulfide bond</keyword>
<dbReference type="InterPro" id="IPR016274">
    <property type="entry name" value="Histidine_acid_Pase_euk"/>
</dbReference>
<feature type="active site" description="Proton donor" evidence="3">
    <location>
        <position position="344"/>
    </location>
</feature>
<keyword evidence="6" id="KW-1185">Reference proteome</keyword>
<evidence type="ECO:0000256" key="2">
    <source>
        <dbReference type="ARBA" id="ARBA00023180"/>
    </source>
</evidence>
<dbReference type="CDD" id="cd07061">
    <property type="entry name" value="HP_HAP_like"/>
    <property type="match status" value="1"/>
</dbReference>
<comment type="caution">
    <text evidence="5">The sequence shown here is derived from an EMBL/GenBank/DDBJ whole genome shotgun (WGS) entry which is preliminary data.</text>
</comment>
<reference evidence="5 6" key="2">
    <citation type="submission" date="2015-05" db="EMBL/GenBank/DDBJ databases">
        <authorList>
            <person name="Morales-Cruz A."/>
            <person name="Amrine K.C."/>
            <person name="Cantu D."/>
        </authorList>
    </citation>
    <scope>NUCLEOTIDE SEQUENCE [LARGE SCALE GENOMIC DNA]</scope>
    <source>
        <strain evidence="5">UCRPC4</strain>
    </source>
</reference>
<dbReference type="EMBL" id="LCWF01000232">
    <property type="protein sequence ID" value="KKY14297.1"/>
    <property type="molecule type" value="Genomic_DNA"/>
</dbReference>
<feature type="active site" description="Nucleophile" evidence="3">
    <location>
        <position position="77"/>
    </location>
</feature>
<evidence type="ECO:0000313" key="6">
    <source>
        <dbReference type="Proteomes" id="UP000053317"/>
    </source>
</evidence>
<dbReference type="GO" id="GO:0003993">
    <property type="term" value="F:acid phosphatase activity"/>
    <property type="evidence" value="ECO:0007669"/>
    <property type="project" value="TreeGrafter"/>
</dbReference>
<sequence>MANYVPELVEQLYTRSLRLTLCWDSANHTPLEDELQGLAYYLGGNSPWIPKKRNVSRQAIEPPEGCQVEQVHMISRHAERYPTINAGTRHLSLLQRLAESRNALSPVFDFLANWTYFTSVDRPAFEQLTSTSQNAGTLEAFNTGVKLRTRYPHLIPANGSTRIWSASSPRDVATARYFADGFFGREWEKNAVAELEVVPETMDRGADTLTPGDTCLNYVEDTVEGHDKGYGVLAHWQKVYIRRIIEHLQTANSNMTFTPVDVYSMMEMCGFEMLARDGISPWCGLFDQEAWLDFEYARDLLHFYRAGPGNRFSKVMGMLWLNATLSLLEQGSSAGTLFFSFVHDGDIIPILSALGYPAGYDNEPCETKMPSDTLVLDRAYRTSDITPMGGRIILERLQCESAGSQEIYVRLNINDGIVPIGHDTSGPGHSTTLQDFKDYLMVRAKMAGDFREVCGLEMSAPSKITFLHQGKG</sequence>
<gene>
    <name evidence="5" type="ORF">UCRPC4_g06805</name>
</gene>
<evidence type="ECO:0000256" key="4">
    <source>
        <dbReference type="PIRSR" id="PIRSR000894-2"/>
    </source>
</evidence>
<organism evidence="5 6">
    <name type="scientific">Phaeomoniella chlamydospora</name>
    <name type="common">Phaeoacremonium chlamydosporum</name>
    <dbReference type="NCBI Taxonomy" id="158046"/>
    <lineage>
        <taxon>Eukaryota</taxon>
        <taxon>Fungi</taxon>
        <taxon>Dikarya</taxon>
        <taxon>Ascomycota</taxon>
        <taxon>Pezizomycotina</taxon>
        <taxon>Eurotiomycetes</taxon>
        <taxon>Chaetothyriomycetidae</taxon>
        <taxon>Phaeomoniellales</taxon>
        <taxon>Phaeomoniellaceae</taxon>
        <taxon>Phaeomoniella</taxon>
    </lineage>
</organism>
<dbReference type="PANTHER" id="PTHR20963:SF18">
    <property type="entry name" value="ACID PHOSPHATASE PHO11-RELATED"/>
    <property type="match status" value="1"/>
</dbReference>
<keyword evidence="1" id="KW-0378">Hydrolase</keyword>
<feature type="disulfide bond" evidence="4">
    <location>
        <begin position="66"/>
        <end position="399"/>
    </location>
</feature>
<dbReference type="InterPro" id="IPR000560">
    <property type="entry name" value="His_Pase_clade-2"/>
</dbReference>
<accession>A0A0G2DTL0</accession>
<proteinExistence type="predicted"/>
<reference evidence="5 6" key="1">
    <citation type="submission" date="2015-05" db="EMBL/GenBank/DDBJ databases">
        <title>Distinctive expansion of gene families associated with plant cell wall degradation and secondary metabolism in the genomes of grapevine trunk pathogens.</title>
        <authorList>
            <person name="Lawrence D.P."/>
            <person name="Travadon R."/>
            <person name="Rolshausen P.E."/>
            <person name="Baumgartner K."/>
        </authorList>
    </citation>
    <scope>NUCLEOTIDE SEQUENCE [LARGE SCALE GENOMIC DNA]</scope>
    <source>
        <strain evidence="5">UCRPC4</strain>
    </source>
</reference>
<evidence type="ECO:0000256" key="3">
    <source>
        <dbReference type="PIRSR" id="PIRSR000894-1"/>
    </source>
</evidence>
<evidence type="ECO:0000256" key="1">
    <source>
        <dbReference type="ARBA" id="ARBA00022801"/>
    </source>
</evidence>
<dbReference type="AlphaFoldDB" id="A0A0G2DTL0"/>
<feature type="disulfide bond" evidence="4">
    <location>
        <begin position="269"/>
        <end position="283"/>
    </location>
</feature>